<feature type="chain" id="PRO_5021834883" evidence="2">
    <location>
        <begin position="21"/>
        <end position="441"/>
    </location>
</feature>
<dbReference type="InterPro" id="IPR006315">
    <property type="entry name" value="OM_autotransptr_brl_dom"/>
</dbReference>
<dbReference type="Proteomes" id="UP000321892">
    <property type="component" value="Chromosome"/>
</dbReference>
<feature type="compositionally biased region" description="Low complexity" evidence="1">
    <location>
        <begin position="123"/>
        <end position="150"/>
    </location>
</feature>
<evidence type="ECO:0000256" key="1">
    <source>
        <dbReference type="SAM" id="MobiDB-lite"/>
    </source>
</evidence>
<dbReference type="Pfam" id="PF03797">
    <property type="entry name" value="Autotransporter"/>
    <property type="match status" value="1"/>
</dbReference>
<gene>
    <name evidence="4" type="ORF">JCM16775_1006</name>
</gene>
<dbReference type="GO" id="GO:0019867">
    <property type="term" value="C:outer membrane"/>
    <property type="evidence" value="ECO:0007669"/>
    <property type="project" value="InterPro"/>
</dbReference>
<evidence type="ECO:0000259" key="3">
    <source>
        <dbReference type="PROSITE" id="PS51208"/>
    </source>
</evidence>
<dbReference type="InterPro" id="IPR036709">
    <property type="entry name" value="Autotransporte_beta_dom_sf"/>
</dbReference>
<dbReference type="SMART" id="SM00869">
    <property type="entry name" value="Autotransporter"/>
    <property type="match status" value="1"/>
</dbReference>
<reference evidence="4 5" key="1">
    <citation type="submission" date="2019-07" db="EMBL/GenBank/DDBJ databases">
        <title>Complete Genome Sequence of Leptotrichia hofstadii Strain JCM16775.</title>
        <authorList>
            <person name="Watanabe S."/>
            <person name="Cui L."/>
        </authorList>
    </citation>
    <scope>NUCLEOTIDE SEQUENCE [LARGE SCALE GENOMIC DNA]</scope>
    <source>
        <strain evidence="4 5">JCM16775</strain>
    </source>
</reference>
<dbReference type="NCBIfam" id="TIGR01414">
    <property type="entry name" value="autotrans_barl"/>
    <property type="match status" value="1"/>
</dbReference>
<proteinExistence type="predicted"/>
<keyword evidence="2" id="KW-0732">Signal</keyword>
<feature type="domain" description="Autotransporter" evidence="3">
    <location>
        <begin position="181"/>
        <end position="441"/>
    </location>
</feature>
<dbReference type="KEGG" id="lhf:JCM16775_1006"/>
<evidence type="ECO:0000313" key="5">
    <source>
        <dbReference type="Proteomes" id="UP000321892"/>
    </source>
</evidence>
<evidence type="ECO:0000313" key="4">
    <source>
        <dbReference type="EMBL" id="BBM38298.1"/>
    </source>
</evidence>
<dbReference type="Gene3D" id="2.40.128.130">
    <property type="entry name" value="Autotransporter beta-domain"/>
    <property type="match status" value="1"/>
</dbReference>
<name>A0A510JG92_9FUSO</name>
<feature type="signal peptide" evidence="2">
    <location>
        <begin position="1"/>
        <end position="20"/>
    </location>
</feature>
<dbReference type="PROSITE" id="PS51208">
    <property type="entry name" value="AUTOTRANSPORTER"/>
    <property type="match status" value="1"/>
</dbReference>
<accession>A0A510JG92</accession>
<organism evidence="4 5">
    <name type="scientific">Leptotrichia hofstadii</name>
    <dbReference type="NCBI Taxonomy" id="157688"/>
    <lineage>
        <taxon>Bacteria</taxon>
        <taxon>Fusobacteriati</taxon>
        <taxon>Fusobacteriota</taxon>
        <taxon>Fusobacteriia</taxon>
        <taxon>Fusobacteriales</taxon>
        <taxon>Leptotrichiaceae</taxon>
        <taxon>Leptotrichia</taxon>
    </lineage>
</organism>
<dbReference type="RefSeq" id="WP_026746557.1">
    <property type="nucleotide sequence ID" value="NZ_AP019823.1"/>
</dbReference>
<dbReference type="EMBL" id="AP019823">
    <property type="protein sequence ID" value="BBM38298.1"/>
    <property type="molecule type" value="Genomic_DNA"/>
</dbReference>
<dbReference type="OrthoDB" id="82413at2"/>
<evidence type="ECO:0000256" key="2">
    <source>
        <dbReference type="SAM" id="SignalP"/>
    </source>
</evidence>
<sequence>MRKILLLGAIIISANTFSMSFNGVSNGSGSSYSGGSMSGGKFSGDVRINNGDFTLTLNPSEEISAGTKVTVAPGASFKVVDTSGNVIGTITSGNSFTFNGVVTGTSTSFSTTPTPTPTPTPSTPASTTPTNPTTPSTPVAPVTPATSSASLPVVEGARSKVDYELTKAITANSFRDLEQVKKDNGTNFNIQYLGSAGSYDKTGKYSSKTNGAAISGTKNFGNFTLGAGFGYERSDVKYKKNYVGTKEKLDSYQLSLGGRYDFTDNVDLISVLTYGNNKHKFDNHSNIKYDSSVIDFQTRLGYKFISGVDENTYIKPYIGLGVTSVQEDAFNVANIQYGKAKGTNGNGTAGIYGQTKVGPVDLYGNLEFQQRFGKKSYHGERIVSSNGIELFKQAALDYDKSSFNLGLGANYNITDTFKLSGGYELQNSKNSVFKVGLGMHF</sequence>
<dbReference type="InterPro" id="IPR005546">
    <property type="entry name" value="Autotransporte_beta"/>
</dbReference>
<dbReference type="AlphaFoldDB" id="A0A510JG92"/>
<feature type="region of interest" description="Disordered" evidence="1">
    <location>
        <begin position="106"/>
        <end position="151"/>
    </location>
</feature>
<dbReference type="SUPFAM" id="SSF103515">
    <property type="entry name" value="Autotransporter"/>
    <property type="match status" value="1"/>
</dbReference>
<protein>
    <submittedName>
        <fullName evidence="4">Outer membrane autotransporter barrel domain protein</fullName>
    </submittedName>
</protein>
<keyword evidence="5" id="KW-1185">Reference proteome</keyword>